<dbReference type="EMBL" id="JXUW01000017">
    <property type="protein sequence ID" value="KJE76375.1"/>
    <property type="molecule type" value="Genomic_DNA"/>
</dbReference>
<feature type="transmembrane region" description="Helical" evidence="10">
    <location>
        <begin position="6"/>
        <end position="30"/>
    </location>
</feature>
<dbReference type="InterPro" id="IPR002541">
    <property type="entry name" value="Cyt_c_assembly"/>
</dbReference>
<evidence type="ECO:0000256" key="2">
    <source>
        <dbReference type="ARBA" id="ARBA00009186"/>
    </source>
</evidence>
<dbReference type="InterPro" id="IPR032523">
    <property type="entry name" value="CcmF_C"/>
</dbReference>
<evidence type="ECO:0000256" key="4">
    <source>
        <dbReference type="ARBA" id="ARBA00022519"/>
    </source>
</evidence>
<feature type="transmembrane region" description="Helical" evidence="10">
    <location>
        <begin position="612"/>
        <end position="634"/>
    </location>
</feature>
<reference evidence="13 14" key="1">
    <citation type="submission" date="2015-01" db="EMBL/GenBank/DDBJ databases">
        <title>Draft genome of the acidophilic iron oxidizer Ferrimicrobium acidiphilum strain T23.</title>
        <authorList>
            <person name="Poehlein A."/>
            <person name="Eisen S."/>
            <person name="Schloemann M."/>
            <person name="Johnson B.D."/>
            <person name="Daniel R."/>
            <person name="Muehling M."/>
        </authorList>
    </citation>
    <scope>NUCLEOTIDE SEQUENCE [LARGE SCALE GENOMIC DNA]</scope>
    <source>
        <strain evidence="13 14">T23</strain>
    </source>
</reference>
<dbReference type="Pfam" id="PF16327">
    <property type="entry name" value="CcmF_C"/>
    <property type="match status" value="1"/>
</dbReference>
<comment type="subcellular location">
    <subcellularLocation>
        <location evidence="1">Cell inner membrane</location>
        <topology evidence="1">Multi-pass membrane protein</topology>
    </subcellularLocation>
</comment>
<keyword evidence="14" id="KW-1185">Reference proteome</keyword>
<feature type="transmembrane region" description="Helical" evidence="10">
    <location>
        <begin position="453"/>
        <end position="472"/>
    </location>
</feature>
<dbReference type="eggNOG" id="COG1138">
    <property type="taxonomic scope" value="Bacteria"/>
</dbReference>
<feature type="domain" description="Cytochrome c assembly protein" evidence="11">
    <location>
        <begin position="90"/>
        <end position="299"/>
    </location>
</feature>
<dbReference type="PRINTS" id="PR01411">
    <property type="entry name" value="CCMFBIOGNSIS"/>
</dbReference>
<feature type="domain" description="Cytochrome c-type biogenesis protein CcmF C-terminal" evidence="12">
    <location>
        <begin position="328"/>
        <end position="632"/>
    </location>
</feature>
<dbReference type="PATRIC" id="fig|1121877.4.peg.2067"/>
<feature type="transmembrane region" description="Helical" evidence="10">
    <location>
        <begin position="355"/>
        <end position="377"/>
    </location>
</feature>
<dbReference type="GO" id="GO:0015232">
    <property type="term" value="F:heme transmembrane transporter activity"/>
    <property type="evidence" value="ECO:0007669"/>
    <property type="project" value="InterPro"/>
</dbReference>
<evidence type="ECO:0000259" key="11">
    <source>
        <dbReference type="Pfam" id="PF01578"/>
    </source>
</evidence>
<keyword evidence="3" id="KW-1003">Cell membrane</keyword>
<dbReference type="GO" id="GO:0017004">
    <property type="term" value="P:cytochrome complex assembly"/>
    <property type="evidence" value="ECO:0007669"/>
    <property type="project" value="UniProtKB-KW"/>
</dbReference>
<keyword evidence="7 10" id="KW-1133">Transmembrane helix</keyword>
<dbReference type="InterPro" id="IPR003568">
    <property type="entry name" value="Cyt_c_biogenesis_CcmF"/>
</dbReference>
<evidence type="ECO:0000259" key="12">
    <source>
        <dbReference type="Pfam" id="PF16327"/>
    </source>
</evidence>
<sequence length="656" mass="70041">MFDAALGSAGLVLAFVFGLAGTFTSFYGAARHSDRLMSGSRTLLLVGFCGTIVATIAMEQALVTHDFSLAYVVANNSKETPLLFSITGMWSALQGSLLLWAIVQGLYIALLIFAMRHEADRRTGSVALGILGVVFSYFSGVLLFAASPFITTVGVIPADGRGPNPLLQDYPLVAVHPPILYMGFVGMSVPFALMSAALITGRLNGDWILRVRNWSLITWVFLTIGIVLGAWWSYQVLGWGGYWAWDPVENSALLPWLCGIAFIHSVLIDRRRKRMGVASYSLVAAAFALTILGTYFTRSGVLQSVHAFSDSSLGTVLILFFVAIVVFEIGLSIFAADRLMGQPRFALLSRPGSLLINNAIFGLLTLIVLAGTVYPLFAHYFEHQTVDVGAPFFNSFVIPLCLVLLAVMAIGPWLNWRKTSAELLGQRLLLPGAAAVAVLAISAFAGVTAMATLGAYALATFVIVSSVIIIYGNLSRASGRRISAIVSRSSAGMLTHIGLAIIAVGMASATTFGHQGSVKMVPGQTVHVYGQTLTYKGVETVVTPAKTSFEANVVVNGGKTYHPAITQFGTYAAAVGTPAVNVGLTRDVYLTIDSAPTTVKGTITLGIVVQPLIFWLWAGAGVMVLGGLLSVFGIREQNRRRRERTSSPDLAVEVKV</sequence>
<keyword evidence="6" id="KW-0201">Cytochrome c-type biogenesis</keyword>
<dbReference type="AlphaFoldDB" id="A0A0D8FSX0"/>
<dbReference type="OrthoDB" id="9814290at2"/>
<evidence type="ECO:0000256" key="9">
    <source>
        <dbReference type="ARBA" id="ARBA00037230"/>
    </source>
</evidence>
<feature type="transmembrane region" description="Helical" evidence="10">
    <location>
        <begin position="252"/>
        <end position="268"/>
    </location>
</feature>
<dbReference type="RefSeq" id="WP_052566112.1">
    <property type="nucleotide sequence ID" value="NZ_JQKF01000016.1"/>
</dbReference>
<feature type="transmembrane region" description="Helical" evidence="10">
    <location>
        <begin position="82"/>
        <end position="114"/>
    </location>
</feature>
<comment type="caution">
    <text evidence="13">The sequence shown here is derived from an EMBL/GenBank/DDBJ whole genome shotgun (WGS) entry which is preliminary data.</text>
</comment>
<keyword evidence="5 10" id="KW-0812">Transmembrane</keyword>
<dbReference type="Pfam" id="PF01578">
    <property type="entry name" value="Cytochrom_C_asm"/>
    <property type="match status" value="1"/>
</dbReference>
<dbReference type="PANTHER" id="PTHR43653:SF1">
    <property type="entry name" value="CYTOCHROME C-TYPE BIOGENESIS PROTEIN CCMF"/>
    <property type="match status" value="1"/>
</dbReference>
<dbReference type="GO" id="GO:0020037">
    <property type="term" value="F:heme binding"/>
    <property type="evidence" value="ECO:0007669"/>
    <property type="project" value="InterPro"/>
</dbReference>
<feature type="transmembrane region" description="Helical" evidence="10">
    <location>
        <begin position="428"/>
        <end position="447"/>
    </location>
</feature>
<dbReference type="InterPro" id="IPR003567">
    <property type="entry name" value="Cyt_c_biogenesis"/>
</dbReference>
<dbReference type="GeneID" id="78372997"/>
<evidence type="ECO:0000313" key="13">
    <source>
        <dbReference type="EMBL" id="KJE76375.1"/>
    </source>
</evidence>
<accession>A0A0D8FSX0</accession>
<dbReference type="PANTHER" id="PTHR43653">
    <property type="entry name" value="CYTOCHROME C ASSEMBLY PROTEIN-RELATED"/>
    <property type="match status" value="1"/>
</dbReference>
<feature type="transmembrane region" description="Helical" evidence="10">
    <location>
        <begin position="211"/>
        <end position="232"/>
    </location>
</feature>
<feature type="transmembrane region" description="Helical" evidence="10">
    <location>
        <begin position="493"/>
        <end position="512"/>
    </location>
</feature>
<evidence type="ECO:0000313" key="14">
    <source>
        <dbReference type="Proteomes" id="UP000032336"/>
    </source>
</evidence>
<feature type="transmembrane region" description="Helical" evidence="10">
    <location>
        <begin position="316"/>
        <end position="335"/>
    </location>
</feature>
<evidence type="ECO:0000256" key="8">
    <source>
        <dbReference type="ARBA" id="ARBA00023136"/>
    </source>
</evidence>
<evidence type="ECO:0000256" key="1">
    <source>
        <dbReference type="ARBA" id="ARBA00004429"/>
    </source>
</evidence>
<dbReference type="STRING" id="1121877.FEAC_18590"/>
<dbReference type="PRINTS" id="PR01410">
    <property type="entry name" value="CCBIOGENESIS"/>
</dbReference>
<comment type="function">
    <text evidence="9">Required for the biogenesis of c-type cytochromes. Possible subunit of a heme lyase.</text>
</comment>
<feature type="transmembrane region" description="Helical" evidence="10">
    <location>
        <begin position="397"/>
        <end position="416"/>
    </location>
</feature>
<feature type="transmembrane region" description="Helical" evidence="10">
    <location>
        <begin position="42"/>
        <end position="62"/>
    </location>
</feature>
<gene>
    <name evidence="13" type="primary">ccmF</name>
    <name evidence="13" type="ORF">FEAC_18590</name>
</gene>
<evidence type="ECO:0000256" key="6">
    <source>
        <dbReference type="ARBA" id="ARBA00022748"/>
    </source>
</evidence>
<evidence type="ECO:0000256" key="10">
    <source>
        <dbReference type="SAM" id="Phobius"/>
    </source>
</evidence>
<organism evidence="13 14">
    <name type="scientific">Ferrimicrobium acidiphilum DSM 19497</name>
    <dbReference type="NCBI Taxonomy" id="1121877"/>
    <lineage>
        <taxon>Bacteria</taxon>
        <taxon>Bacillati</taxon>
        <taxon>Actinomycetota</taxon>
        <taxon>Acidimicrobiia</taxon>
        <taxon>Acidimicrobiales</taxon>
        <taxon>Acidimicrobiaceae</taxon>
        <taxon>Ferrimicrobium</taxon>
    </lineage>
</organism>
<dbReference type="Proteomes" id="UP000032336">
    <property type="component" value="Unassembled WGS sequence"/>
</dbReference>
<keyword evidence="4" id="KW-0997">Cell inner membrane</keyword>
<comment type="similarity">
    <text evidence="2">Belongs to the CcmF/CycK/Ccl1/NrfE/CcsA family.</text>
</comment>
<evidence type="ECO:0000256" key="7">
    <source>
        <dbReference type="ARBA" id="ARBA00022989"/>
    </source>
</evidence>
<feature type="transmembrane region" description="Helical" evidence="10">
    <location>
        <begin position="277"/>
        <end position="296"/>
    </location>
</feature>
<feature type="transmembrane region" description="Helical" evidence="10">
    <location>
        <begin position="126"/>
        <end position="158"/>
    </location>
</feature>
<evidence type="ECO:0000256" key="3">
    <source>
        <dbReference type="ARBA" id="ARBA00022475"/>
    </source>
</evidence>
<dbReference type="GO" id="GO:0005886">
    <property type="term" value="C:plasma membrane"/>
    <property type="evidence" value="ECO:0007669"/>
    <property type="project" value="UniProtKB-SubCell"/>
</dbReference>
<keyword evidence="8 10" id="KW-0472">Membrane</keyword>
<evidence type="ECO:0000256" key="5">
    <source>
        <dbReference type="ARBA" id="ARBA00022692"/>
    </source>
</evidence>
<feature type="transmembrane region" description="Helical" evidence="10">
    <location>
        <begin position="178"/>
        <end position="199"/>
    </location>
</feature>
<name>A0A0D8FSX0_9ACTN</name>
<proteinExistence type="inferred from homology"/>
<protein>
    <submittedName>
        <fullName evidence="13">Cytochrome c-type biogenesis protein CcmF</fullName>
    </submittedName>
</protein>